<protein>
    <recommendedName>
        <fullName evidence="6">Dipeptidyl-peptidase V</fullName>
    </recommendedName>
</protein>
<feature type="chain" id="PRO_5044306132" description="Dipeptidyl-peptidase V" evidence="7">
    <location>
        <begin position="30"/>
        <end position="792"/>
    </location>
</feature>
<reference evidence="9" key="1">
    <citation type="submission" date="2023-01" db="EMBL/GenBank/DDBJ databases">
        <title>The growth and conidiation of Purpureocillium lavendulum are regulated by nitrogen source and histone H3K14 acetylation.</title>
        <authorList>
            <person name="Tang P."/>
            <person name="Han J."/>
            <person name="Zhang C."/>
            <person name="Tang P."/>
            <person name="Qi F."/>
            <person name="Zhang K."/>
            <person name="Liang L."/>
        </authorList>
    </citation>
    <scope>NUCLEOTIDE SEQUENCE</scope>
    <source>
        <strain evidence="9">YMF1.00683</strain>
    </source>
</reference>
<feature type="signal peptide" evidence="7">
    <location>
        <begin position="1"/>
        <end position="29"/>
    </location>
</feature>
<proteinExistence type="inferred from homology"/>
<evidence type="ECO:0000313" key="10">
    <source>
        <dbReference type="Proteomes" id="UP001163105"/>
    </source>
</evidence>
<feature type="domain" description="Peptidase S9 prolyl oligopeptidase catalytic" evidence="8">
    <location>
        <begin position="568"/>
        <end position="782"/>
    </location>
</feature>
<keyword evidence="4" id="KW-0378">Hydrolase</keyword>
<evidence type="ECO:0000256" key="5">
    <source>
        <dbReference type="ARBA" id="ARBA00022825"/>
    </source>
</evidence>
<evidence type="ECO:0000259" key="8">
    <source>
        <dbReference type="Pfam" id="PF00326"/>
    </source>
</evidence>
<comment type="similarity">
    <text evidence="1">Belongs to the peptidase S9C family.</text>
</comment>
<evidence type="ECO:0000256" key="1">
    <source>
        <dbReference type="ARBA" id="ARBA00010040"/>
    </source>
</evidence>
<dbReference type="GO" id="GO:0006508">
    <property type="term" value="P:proteolysis"/>
    <property type="evidence" value="ECO:0007669"/>
    <property type="project" value="UniProtKB-KW"/>
</dbReference>
<keyword evidence="2" id="KW-0645">Protease</keyword>
<dbReference type="AlphaFoldDB" id="A0AB34G6K0"/>
<dbReference type="FunFam" id="3.40.50.1820:FF:000028">
    <property type="entry name" value="S9 family peptidase"/>
    <property type="match status" value="1"/>
</dbReference>
<evidence type="ECO:0000256" key="4">
    <source>
        <dbReference type="ARBA" id="ARBA00022801"/>
    </source>
</evidence>
<evidence type="ECO:0000256" key="7">
    <source>
        <dbReference type="SAM" id="SignalP"/>
    </source>
</evidence>
<dbReference type="Gene3D" id="3.40.50.1820">
    <property type="entry name" value="alpha/beta hydrolase"/>
    <property type="match status" value="1"/>
</dbReference>
<accession>A0AB34G6K0</accession>
<dbReference type="InterPro" id="IPR029058">
    <property type="entry name" value="AB_hydrolase_fold"/>
</dbReference>
<evidence type="ECO:0000256" key="2">
    <source>
        <dbReference type="ARBA" id="ARBA00022670"/>
    </source>
</evidence>
<dbReference type="Proteomes" id="UP001163105">
    <property type="component" value="Unassembled WGS sequence"/>
</dbReference>
<evidence type="ECO:0000256" key="3">
    <source>
        <dbReference type="ARBA" id="ARBA00022729"/>
    </source>
</evidence>
<organism evidence="9 10">
    <name type="scientific">Purpureocillium lavendulum</name>
    <dbReference type="NCBI Taxonomy" id="1247861"/>
    <lineage>
        <taxon>Eukaryota</taxon>
        <taxon>Fungi</taxon>
        <taxon>Dikarya</taxon>
        <taxon>Ascomycota</taxon>
        <taxon>Pezizomycotina</taxon>
        <taxon>Sordariomycetes</taxon>
        <taxon>Hypocreomycetidae</taxon>
        <taxon>Hypocreales</taxon>
        <taxon>Ophiocordycipitaceae</taxon>
        <taxon>Purpureocillium</taxon>
    </lineage>
</organism>
<keyword evidence="10" id="KW-1185">Reference proteome</keyword>
<dbReference type="PANTHER" id="PTHR42776:SF13">
    <property type="entry name" value="DIPEPTIDYL-PEPTIDASE 5"/>
    <property type="match status" value="1"/>
</dbReference>
<keyword evidence="5" id="KW-0720">Serine protease</keyword>
<gene>
    <name evidence="9" type="ORF">O9K51_02025</name>
</gene>
<keyword evidence="3 7" id="KW-0732">Signal</keyword>
<evidence type="ECO:0000256" key="6">
    <source>
        <dbReference type="ARBA" id="ARBA00032829"/>
    </source>
</evidence>
<comment type="caution">
    <text evidence="9">The sequence shown here is derived from an EMBL/GenBank/DDBJ whole genome shotgun (WGS) entry which is preliminary data.</text>
</comment>
<dbReference type="SUPFAM" id="SSF82171">
    <property type="entry name" value="DPP6 N-terminal domain-like"/>
    <property type="match status" value="1"/>
</dbReference>
<name>A0AB34G6K0_9HYPO</name>
<dbReference type="InterPro" id="IPR001375">
    <property type="entry name" value="Peptidase_S9_cat"/>
</dbReference>
<dbReference type="GO" id="GO:0004252">
    <property type="term" value="F:serine-type endopeptidase activity"/>
    <property type="evidence" value="ECO:0007669"/>
    <property type="project" value="TreeGrafter"/>
</dbReference>
<dbReference type="Pfam" id="PF00326">
    <property type="entry name" value="Peptidase_S9"/>
    <property type="match status" value="1"/>
</dbReference>
<sequence length="792" mass="87833">MLLGNWAQTLIMKHGVSLSLLAFCGLVSAQVSQGSQGRRHPGSPEDEKRHAEKLCDERYPHRLIPGVMVQVQKLTAESLLGAPRRGVAVPNHDGSRALYTLSTHNFEDGKTQKEVRVADLDADGTPSRRLTDDDKVHDAVWIPGTSTVVWLRSGDKGKTEVFVADAEHLDAERYVVAALDAPVANLKLKRLDDGGIVFMVTGLVGPGGELYNDEAVERRSTARVFDTPQVRVWNTLFKKHRYSLWYNKLEQIGDNGRWSLAGSLLNLLADEPSLEAPMGMYDVAEPLSNFDISHRGVAFFARDLGNSRPDQIIATLPYFVPIDSFTLPPVSKPKPIVLPPDVRPCLGANMRFSPDGASNVAFLYSQPGDLYANRLYLASTSSLAAFDVFALVTRAAGSPDEEHDPPGAFEFAGSADALVLQSQKCGRTVLSTLKLHDGERPRFVFRDGSVAGYYPLREGCWDKMLVSSTSFVDSSTWQVVDISSSFGAEASDATAARGDLIRPISSATRNGAKFGISRDMVSEFWYEGARGVCLHSFMLRPSDFDETKKYPWVLMPHGGPVSAWSDAWSTRWNMAAWAEQGYVIVCPNITGSTGYGLELARGINGQWGGRAFEDLVNLIAYLETLPYLDQDKAVLAGASYGGYMVSWFFGQEIINKFCCAVWHDGIYNLPSFFVQNDVIFDDGSFDGPVYYWQDPAAFERFNPARPELLRNWRRAPPTIIIHSDKDYRCPVTEGLATMNTLQAHGVPTRFLTFSDECHWVLGPENSKVWHEEVWGWVKRCVDGNIKRGDSSW</sequence>
<dbReference type="SUPFAM" id="SSF53474">
    <property type="entry name" value="alpha/beta-Hydrolases"/>
    <property type="match status" value="1"/>
</dbReference>
<dbReference type="EMBL" id="JAQHRD010000001">
    <property type="protein sequence ID" value="KAJ6447250.1"/>
    <property type="molecule type" value="Genomic_DNA"/>
</dbReference>
<evidence type="ECO:0000313" key="9">
    <source>
        <dbReference type="EMBL" id="KAJ6447250.1"/>
    </source>
</evidence>
<dbReference type="PANTHER" id="PTHR42776">
    <property type="entry name" value="SERINE PEPTIDASE S9 FAMILY MEMBER"/>
    <property type="match status" value="1"/>
</dbReference>